<dbReference type="Pfam" id="PF13302">
    <property type="entry name" value="Acetyltransf_3"/>
    <property type="match status" value="1"/>
</dbReference>
<dbReference type="GO" id="GO:0005737">
    <property type="term" value="C:cytoplasm"/>
    <property type="evidence" value="ECO:0007669"/>
    <property type="project" value="TreeGrafter"/>
</dbReference>
<dbReference type="SUPFAM" id="SSF55729">
    <property type="entry name" value="Acyl-CoA N-acyltransferases (Nat)"/>
    <property type="match status" value="1"/>
</dbReference>
<evidence type="ECO:0000259" key="1">
    <source>
        <dbReference type="PROSITE" id="PS51186"/>
    </source>
</evidence>
<organism evidence="2 3">
    <name type="scientific">Embleya hyalina</name>
    <dbReference type="NCBI Taxonomy" id="516124"/>
    <lineage>
        <taxon>Bacteria</taxon>
        <taxon>Bacillati</taxon>
        <taxon>Actinomycetota</taxon>
        <taxon>Actinomycetes</taxon>
        <taxon>Kitasatosporales</taxon>
        <taxon>Streptomycetaceae</taxon>
        <taxon>Embleya</taxon>
    </lineage>
</organism>
<dbReference type="PANTHER" id="PTHR43441:SF6">
    <property type="entry name" value="N-ACETYLTRANSFERASE DOMAIN-CONTAINING PROTEIN"/>
    <property type="match status" value="1"/>
</dbReference>
<dbReference type="AlphaFoldDB" id="A0A401YVI8"/>
<dbReference type="EMBL" id="BIFH01000028">
    <property type="protein sequence ID" value="GCD98589.1"/>
    <property type="molecule type" value="Genomic_DNA"/>
</dbReference>
<comment type="caution">
    <text evidence="2">The sequence shown here is derived from an EMBL/GenBank/DDBJ whole genome shotgun (WGS) entry which is preliminary data.</text>
</comment>
<gene>
    <name evidence="2" type="ORF">EHYA_06300</name>
</gene>
<evidence type="ECO:0000313" key="2">
    <source>
        <dbReference type="EMBL" id="GCD98589.1"/>
    </source>
</evidence>
<sequence length="202" mass="21779">MVDRWAVVTDDPLVTNSDDAALPVSATTERRVRWVSLAGRPLASLVAGDLVEARARSGLDLPGFFVSEQARRLWRDRFDQVTADPASAPWVARAAVSEPDGAVVGYAGYHGPPNEDGMVEIGYTVVPEARRRGYARAMLRSLLVRAAEEPDVHVVRVTISPDNAASLATIRGFGFVEMGEHVDEELGLGIIHEVPAGRVLGI</sequence>
<keyword evidence="2" id="KW-0808">Transferase</keyword>
<dbReference type="GO" id="GO:0008999">
    <property type="term" value="F:protein-N-terminal-alanine acetyltransferase activity"/>
    <property type="evidence" value="ECO:0007669"/>
    <property type="project" value="TreeGrafter"/>
</dbReference>
<dbReference type="InterPro" id="IPR016181">
    <property type="entry name" value="Acyl_CoA_acyltransferase"/>
</dbReference>
<name>A0A401YVI8_9ACTN</name>
<dbReference type="InterPro" id="IPR051908">
    <property type="entry name" value="Ribosomal_N-acetyltransferase"/>
</dbReference>
<dbReference type="GO" id="GO:1990189">
    <property type="term" value="F:protein N-terminal-serine acetyltransferase activity"/>
    <property type="evidence" value="ECO:0007669"/>
    <property type="project" value="TreeGrafter"/>
</dbReference>
<dbReference type="PROSITE" id="PS51186">
    <property type="entry name" value="GNAT"/>
    <property type="match status" value="1"/>
</dbReference>
<protein>
    <submittedName>
        <fullName evidence="2">Acetyltransferase</fullName>
    </submittedName>
</protein>
<dbReference type="Gene3D" id="3.40.630.30">
    <property type="match status" value="1"/>
</dbReference>
<dbReference type="CDD" id="cd04301">
    <property type="entry name" value="NAT_SF"/>
    <property type="match status" value="1"/>
</dbReference>
<proteinExistence type="predicted"/>
<dbReference type="Proteomes" id="UP000286931">
    <property type="component" value="Unassembled WGS sequence"/>
</dbReference>
<reference evidence="2 3" key="1">
    <citation type="submission" date="2018-12" db="EMBL/GenBank/DDBJ databases">
        <title>Draft genome sequence of Embleya hyalina NBRC 13850T.</title>
        <authorList>
            <person name="Komaki H."/>
            <person name="Hosoyama A."/>
            <person name="Kimura A."/>
            <person name="Ichikawa N."/>
            <person name="Tamura T."/>
        </authorList>
    </citation>
    <scope>NUCLEOTIDE SEQUENCE [LARGE SCALE GENOMIC DNA]</scope>
    <source>
        <strain evidence="2 3">NBRC 13850</strain>
    </source>
</reference>
<keyword evidence="3" id="KW-1185">Reference proteome</keyword>
<dbReference type="InterPro" id="IPR000182">
    <property type="entry name" value="GNAT_dom"/>
</dbReference>
<accession>A0A401YVI8</accession>
<feature type="domain" description="N-acetyltransferase" evidence="1">
    <location>
        <begin position="37"/>
        <end position="197"/>
    </location>
</feature>
<dbReference type="PANTHER" id="PTHR43441">
    <property type="entry name" value="RIBOSOMAL-PROTEIN-SERINE ACETYLTRANSFERASE"/>
    <property type="match status" value="1"/>
</dbReference>
<evidence type="ECO:0000313" key="3">
    <source>
        <dbReference type="Proteomes" id="UP000286931"/>
    </source>
</evidence>